<organism evidence="4 5">
    <name type="scientific">Actinomadura rudentiformis</name>
    <dbReference type="NCBI Taxonomy" id="359158"/>
    <lineage>
        <taxon>Bacteria</taxon>
        <taxon>Bacillati</taxon>
        <taxon>Actinomycetota</taxon>
        <taxon>Actinomycetes</taxon>
        <taxon>Streptosporangiales</taxon>
        <taxon>Thermomonosporaceae</taxon>
        <taxon>Actinomadura</taxon>
    </lineage>
</organism>
<proteinExistence type="predicted"/>
<dbReference type="Pfam" id="PF11774">
    <property type="entry name" value="Lsr2"/>
    <property type="match status" value="1"/>
</dbReference>
<protein>
    <submittedName>
        <fullName evidence="4">Lsr2 family protein</fullName>
    </submittedName>
</protein>
<comment type="caution">
    <text evidence="4">The sequence shown here is derived from an EMBL/GenBank/DDBJ whole genome shotgun (WGS) entry which is preliminary data.</text>
</comment>
<dbReference type="RefSeq" id="WP_151566678.1">
    <property type="nucleotide sequence ID" value="NZ_WBMT01000021.1"/>
</dbReference>
<sequence length="119" mass="13269">MAEKVIRVDDIDGSEGGDVARRDFEILDRMFTIDLSDDNHKRLIEALETVALYIDKSAEVKRPGKGRKAPSQAKVKGYTNAEVREWAGRKGVEVPERGKISDEVYAAFIIDHPDAKPDA</sequence>
<dbReference type="EMBL" id="WBMT01000021">
    <property type="protein sequence ID" value="KAB2342652.1"/>
    <property type="molecule type" value="Genomic_DNA"/>
</dbReference>
<keyword evidence="5" id="KW-1185">Reference proteome</keyword>
<dbReference type="Gene3D" id="3.30.60.230">
    <property type="entry name" value="Lsr2, dimerization domain"/>
    <property type="match status" value="1"/>
</dbReference>
<dbReference type="AlphaFoldDB" id="A0A6H9YC46"/>
<accession>A0A6H9YC46</accession>
<dbReference type="Pfam" id="PF23359">
    <property type="entry name" value="Lsr2_DNA-bd"/>
    <property type="match status" value="1"/>
</dbReference>
<dbReference type="InterPro" id="IPR024412">
    <property type="entry name" value="Lsr2_dim_dom"/>
</dbReference>
<dbReference type="InterPro" id="IPR042261">
    <property type="entry name" value="Lsr2-like_dimerization"/>
</dbReference>
<feature type="domain" description="Lsr2 DNA-binding" evidence="3">
    <location>
        <begin position="78"/>
        <end position="108"/>
    </location>
</feature>
<evidence type="ECO:0000259" key="3">
    <source>
        <dbReference type="Pfam" id="PF23359"/>
    </source>
</evidence>
<dbReference type="GO" id="GO:0016746">
    <property type="term" value="F:acyltransferase activity"/>
    <property type="evidence" value="ECO:0007669"/>
    <property type="project" value="InterPro"/>
</dbReference>
<dbReference type="InterPro" id="IPR036625">
    <property type="entry name" value="E3-bd_dom_sf"/>
</dbReference>
<dbReference type="Proteomes" id="UP000468735">
    <property type="component" value="Unassembled WGS sequence"/>
</dbReference>
<dbReference type="OrthoDB" id="4113332at2"/>
<evidence type="ECO:0000313" key="4">
    <source>
        <dbReference type="EMBL" id="KAB2342652.1"/>
    </source>
</evidence>
<name>A0A6H9YC46_9ACTN</name>
<feature type="domain" description="Lsr2 dimerization" evidence="2">
    <location>
        <begin position="1"/>
        <end position="49"/>
    </location>
</feature>
<evidence type="ECO:0000259" key="2">
    <source>
        <dbReference type="Pfam" id="PF11774"/>
    </source>
</evidence>
<gene>
    <name evidence="4" type="ORF">F8566_37030</name>
</gene>
<reference evidence="4 5" key="1">
    <citation type="submission" date="2019-09" db="EMBL/GenBank/DDBJ databases">
        <title>Actinomadura physcomitrii sp. nov., a novel actinomycete isolated from moss [Physcomitrium sphaericum (Ludw) Fuernr].</title>
        <authorList>
            <person name="Zhuang X."/>
            <person name="Liu C."/>
        </authorList>
    </citation>
    <scope>NUCLEOTIDE SEQUENCE [LARGE SCALE GENOMIC DNA]</scope>
    <source>
        <strain evidence="4 5">HMC1</strain>
    </source>
</reference>
<dbReference type="GO" id="GO:0003677">
    <property type="term" value="F:DNA binding"/>
    <property type="evidence" value="ECO:0007669"/>
    <property type="project" value="UniProtKB-KW"/>
</dbReference>
<evidence type="ECO:0000256" key="1">
    <source>
        <dbReference type="ARBA" id="ARBA00023125"/>
    </source>
</evidence>
<evidence type="ECO:0000313" key="5">
    <source>
        <dbReference type="Proteomes" id="UP000468735"/>
    </source>
</evidence>
<dbReference type="Gene3D" id="4.10.320.10">
    <property type="entry name" value="E3-binding domain"/>
    <property type="match status" value="1"/>
</dbReference>
<dbReference type="InterPro" id="IPR055370">
    <property type="entry name" value="Lsr2_DNA-bd"/>
</dbReference>
<keyword evidence="1" id="KW-0238">DNA-binding</keyword>